<evidence type="ECO:0000313" key="1">
    <source>
        <dbReference type="EMBL" id="GAT10935.1"/>
    </source>
</evidence>
<sequence length="316" mass="33511">MLQICEDRRDPRLTAIARRLCAPTRVAVRGREGVGRATVAAALTAAGVVVSSDGADVGVLVIAEALKPEDRTLLEETGGPAVVVMNKADLAGFGAAGPMAHAYHRAARCRALTGLPTVPMVALLADVNLTGELLDALATLLTEPADLSSTDAFVEAPHRLPREVRERLLAALDRFGIAHAVLALSRGASLESLPNHLRKLSQVDRVVEYVAAEGAPLRYRRLRTAVTQLRALATQSDDSRLADLLVTDDAVLAVMTAAVDVVEAAGASVDRGDDADSHLRRAVQWRRYGNGPVNALHRACAADISRGSLRLLGRSR</sequence>
<proteinExistence type="predicted"/>
<comment type="caution">
    <text evidence="1">The sequence shown here is derived from an EMBL/GenBank/DDBJ whole genome shotgun (WGS) entry which is preliminary data.</text>
</comment>
<accession>A0ABQ0KN66</accession>
<name>A0ABQ0KN66_MYCNV</name>
<reference evidence="1 2" key="1">
    <citation type="journal article" date="2016" name="Genome Announc.">
        <title>Draft Genome Sequences of Five Rapidly Growing Mycobacterium Species, M. thermoresistibile, M. fortuitum subsp. acetamidolyticum, M. canariasense, M. brisbanense, and M. novocastrense.</title>
        <authorList>
            <person name="Katahira K."/>
            <person name="Ogura Y."/>
            <person name="Gotoh Y."/>
            <person name="Hayashi T."/>
        </authorList>
    </citation>
    <scope>NUCLEOTIDE SEQUENCE [LARGE SCALE GENOMIC DNA]</scope>
    <source>
        <strain evidence="1 2">JCM18114</strain>
    </source>
</reference>
<evidence type="ECO:0000313" key="2">
    <source>
        <dbReference type="Proteomes" id="UP000069773"/>
    </source>
</evidence>
<protein>
    <submittedName>
        <fullName evidence="1">Uncharacterized protein</fullName>
    </submittedName>
</protein>
<dbReference type="EMBL" id="BCTA01000052">
    <property type="protein sequence ID" value="GAT10935.1"/>
    <property type="molecule type" value="Genomic_DNA"/>
</dbReference>
<organism evidence="1 2">
    <name type="scientific">Mycolicibacterium novocastrense</name>
    <name type="common">Mycobacterium novocastrense</name>
    <dbReference type="NCBI Taxonomy" id="59813"/>
    <lineage>
        <taxon>Bacteria</taxon>
        <taxon>Bacillati</taxon>
        <taxon>Actinomycetota</taxon>
        <taxon>Actinomycetes</taxon>
        <taxon>Mycobacteriales</taxon>
        <taxon>Mycobacteriaceae</taxon>
        <taxon>Mycolicibacterium</taxon>
    </lineage>
</organism>
<keyword evidence="2" id="KW-1185">Reference proteome</keyword>
<dbReference type="Proteomes" id="UP000069773">
    <property type="component" value="Unassembled WGS sequence"/>
</dbReference>
<gene>
    <name evidence="1" type="ORF">RMCN_4068</name>
</gene>